<gene>
    <name evidence="1" type="ORF">FOXB_15903</name>
</gene>
<accession>F9GB70</accession>
<proteinExistence type="predicted"/>
<dbReference type="EMBL" id="AFQF01004483">
    <property type="protein sequence ID" value="EGU73581.1"/>
    <property type="molecule type" value="Genomic_DNA"/>
</dbReference>
<organism evidence="1">
    <name type="scientific">Fusarium oxysporum (strain Fo5176)</name>
    <name type="common">Fusarium vascular wilt</name>
    <dbReference type="NCBI Taxonomy" id="660025"/>
    <lineage>
        <taxon>Eukaryota</taxon>
        <taxon>Fungi</taxon>
        <taxon>Dikarya</taxon>
        <taxon>Ascomycota</taxon>
        <taxon>Pezizomycotina</taxon>
        <taxon>Sordariomycetes</taxon>
        <taxon>Hypocreomycetidae</taxon>
        <taxon>Hypocreales</taxon>
        <taxon>Nectriaceae</taxon>
        <taxon>Fusarium</taxon>
        <taxon>Fusarium oxysporum species complex</taxon>
    </lineage>
</organism>
<sequence>MHLILEYNPKVVK</sequence>
<protein>
    <submittedName>
        <fullName evidence="1">Uncharacterized protein</fullName>
    </submittedName>
</protein>
<name>F9GB70_FUSOF</name>
<comment type="caution">
    <text evidence="1">The sequence shown here is derived from an EMBL/GenBank/DDBJ whole genome shotgun (WGS) entry which is preliminary data.</text>
</comment>
<evidence type="ECO:0000313" key="1">
    <source>
        <dbReference type="EMBL" id="EGU73581.1"/>
    </source>
</evidence>
<reference evidence="1" key="1">
    <citation type="journal article" date="2012" name="Mol. Plant Microbe Interact.">
        <title>A highly conserved effector in Fusarium oxysporum is required for full virulence on Arabidopsis.</title>
        <authorList>
            <person name="Thatcher L.F."/>
            <person name="Gardiner D.M."/>
            <person name="Kazan K."/>
            <person name="Manners J."/>
        </authorList>
    </citation>
    <scope>NUCLEOTIDE SEQUENCE [LARGE SCALE GENOMIC DNA]</scope>
    <source>
        <strain evidence="1">Fo5176</strain>
    </source>
</reference>